<reference evidence="1 2" key="1">
    <citation type="submission" date="2017-08" db="EMBL/GenBank/DDBJ databases">
        <title>Acidophilic green algal genome provides insights into adaptation to an acidic environment.</title>
        <authorList>
            <person name="Hirooka S."/>
            <person name="Hirose Y."/>
            <person name="Kanesaki Y."/>
            <person name="Higuchi S."/>
            <person name="Fujiwara T."/>
            <person name="Onuma R."/>
            <person name="Era A."/>
            <person name="Ohbayashi R."/>
            <person name="Uzuka A."/>
            <person name="Nozaki H."/>
            <person name="Yoshikawa H."/>
            <person name="Miyagishima S.Y."/>
        </authorList>
    </citation>
    <scope>NUCLEOTIDE SEQUENCE [LARGE SCALE GENOMIC DNA]</scope>
    <source>
        <strain evidence="1 2">NIES-2499</strain>
    </source>
</reference>
<accession>A0A250XBW5</accession>
<dbReference type="Gene3D" id="3.30.1140.40">
    <property type="entry name" value="Tctex-1"/>
    <property type="match status" value="1"/>
</dbReference>
<protein>
    <recommendedName>
        <fullName evidence="3">Dynein light chain Tctex-type 1</fullName>
    </recommendedName>
</protein>
<comment type="caution">
    <text evidence="1">The sequence shown here is derived from an EMBL/GenBank/DDBJ whole genome shotgun (WGS) entry which is preliminary data.</text>
</comment>
<dbReference type="EMBL" id="BEGY01000053">
    <property type="protein sequence ID" value="GAX80546.1"/>
    <property type="molecule type" value="Genomic_DNA"/>
</dbReference>
<evidence type="ECO:0000313" key="1">
    <source>
        <dbReference type="EMBL" id="GAX80546.1"/>
    </source>
</evidence>
<dbReference type="STRING" id="1157962.A0A250XBW5"/>
<dbReference type="AlphaFoldDB" id="A0A250XBW5"/>
<dbReference type="Proteomes" id="UP000232323">
    <property type="component" value="Unassembled WGS sequence"/>
</dbReference>
<evidence type="ECO:0008006" key="3">
    <source>
        <dbReference type="Google" id="ProtNLM"/>
    </source>
</evidence>
<dbReference type="Pfam" id="PF03645">
    <property type="entry name" value="Tctex-1"/>
    <property type="match status" value="1"/>
</dbReference>
<sequence>MDHNSVRESGGDISVSTRHAAQKEQGALFPNCVPSLLHENLSALTRVGYILLHLCIKTSAPMTEMASLDDDGGAFDGLTEDDLMDDAEVDTMVREAIGTAIGDNQFLHQKIDVWSNNVVEGCLKRLAALNKPFKYVVTCNLTQKAGAGLHASSCARWNDKTDGKLTVQWENNTMIILVTVYWLAI</sequence>
<dbReference type="InterPro" id="IPR005334">
    <property type="entry name" value="Tctex-1-like"/>
</dbReference>
<dbReference type="OrthoDB" id="10059120at2759"/>
<dbReference type="PANTHER" id="PTHR21255:SF4">
    <property type="entry name" value="DYNEIN LIGHT CHAIN TCTEX-TYPE"/>
    <property type="match status" value="1"/>
</dbReference>
<organism evidence="1 2">
    <name type="scientific">Chlamydomonas eustigma</name>
    <dbReference type="NCBI Taxonomy" id="1157962"/>
    <lineage>
        <taxon>Eukaryota</taxon>
        <taxon>Viridiplantae</taxon>
        <taxon>Chlorophyta</taxon>
        <taxon>core chlorophytes</taxon>
        <taxon>Chlorophyceae</taxon>
        <taxon>CS clade</taxon>
        <taxon>Chlamydomonadales</taxon>
        <taxon>Chlamydomonadaceae</taxon>
        <taxon>Chlamydomonas</taxon>
    </lineage>
</organism>
<keyword evidence="2" id="KW-1185">Reference proteome</keyword>
<dbReference type="PANTHER" id="PTHR21255">
    <property type="entry name" value="T-COMPLEX-ASSOCIATED-TESTIS-EXPRESSED 1/ DYNEIN LIGHT CHAIN"/>
    <property type="match status" value="1"/>
</dbReference>
<evidence type="ECO:0000313" key="2">
    <source>
        <dbReference type="Proteomes" id="UP000232323"/>
    </source>
</evidence>
<gene>
    <name evidence="1" type="ORF">CEUSTIGMA_g7984.t1</name>
</gene>
<dbReference type="GO" id="GO:0045505">
    <property type="term" value="F:dynein intermediate chain binding"/>
    <property type="evidence" value="ECO:0007669"/>
    <property type="project" value="TreeGrafter"/>
</dbReference>
<dbReference type="InterPro" id="IPR038586">
    <property type="entry name" value="Tctex-1-like_sf"/>
</dbReference>
<dbReference type="CDD" id="cd21455">
    <property type="entry name" value="DLC-like_DYNLT1_DYNLT3"/>
    <property type="match status" value="1"/>
</dbReference>
<dbReference type="GO" id="GO:0005737">
    <property type="term" value="C:cytoplasm"/>
    <property type="evidence" value="ECO:0007669"/>
    <property type="project" value="TreeGrafter"/>
</dbReference>
<dbReference type="GO" id="GO:0005868">
    <property type="term" value="C:cytoplasmic dynein complex"/>
    <property type="evidence" value="ECO:0007669"/>
    <property type="project" value="TreeGrafter"/>
</dbReference>
<name>A0A250XBW5_9CHLO</name>
<dbReference type="GO" id="GO:0007018">
    <property type="term" value="P:microtubule-based movement"/>
    <property type="evidence" value="ECO:0007669"/>
    <property type="project" value="TreeGrafter"/>
</dbReference>
<proteinExistence type="predicted"/>